<dbReference type="EMBL" id="WUTW01000002">
    <property type="protein sequence ID" value="MXQ64311.1"/>
    <property type="molecule type" value="Genomic_DNA"/>
</dbReference>
<dbReference type="InterPro" id="IPR005152">
    <property type="entry name" value="Lipase_secreted"/>
</dbReference>
<dbReference type="InterPro" id="IPR029058">
    <property type="entry name" value="AB_hydrolase_fold"/>
</dbReference>
<dbReference type="Gene3D" id="1.10.260.130">
    <property type="match status" value="1"/>
</dbReference>
<sequence length="425" mass="44476">MKLRSLLTTAAFGAALAVPAVVAATPASAAPTGCTASDDEIYAEAPANLSGQNGDLLACQETKLSNIPGDVPMKAWKVRYVSTDAKGKKVPVTGTVAIPTAPWTKGGSRPTVAFNPGTLGSGAQCAFSKQLAGHFVDMYEGANLTLFLQAGDAIAATDGMGYIKNAVHPYVNGADAGHSLLDIVRTSRQIPGGDLKADGKVGISGYSEGGHAALWGAQLAKSYAPELNVVGAAAGGVPGDLKLTAKQLNGSFFAGFLADALIGLKYQYPELPFDQLMNDAGRQAEKDVKSNCLFGTLAVFLGAKVENFSTNHLTLDQLYQVKASNGRTGGEIIDDQKLGVDIGPAGSGAKYEIGFPVFQYRGWLEEIIPHETEDGTKNAYCKAGINTTWKNTYPTEHLSTDWGAAGDVTSFLNDRFLGKDVKSTC</sequence>
<dbReference type="Pfam" id="PF03583">
    <property type="entry name" value="LIP"/>
    <property type="match status" value="1"/>
</dbReference>
<evidence type="ECO:0000313" key="2">
    <source>
        <dbReference type="EMBL" id="MXQ64311.1"/>
    </source>
</evidence>
<reference evidence="2 3" key="1">
    <citation type="submission" date="2019-12" db="EMBL/GenBank/DDBJ databases">
        <title>Nocardia macrotermitis sp. nov. and Nocardia aurantia sp. nov., isolated from the gut of the fungus growing-termite Macrotermes natalensis.</title>
        <authorList>
            <person name="Christine B."/>
            <person name="Rene B."/>
        </authorList>
    </citation>
    <scope>NUCLEOTIDE SEQUENCE [LARGE SCALE GENOMIC DNA]</scope>
    <source>
        <strain evidence="2 3">DSM 102126</strain>
    </source>
</reference>
<feature type="chain" id="PRO_5026027426" evidence="1">
    <location>
        <begin position="30"/>
        <end position="425"/>
    </location>
</feature>
<keyword evidence="3" id="KW-1185">Reference proteome</keyword>
<dbReference type="OrthoDB" id="9798122at2"/>
<keyword evidence="1" id="KW-0732">Signal</keyword>
<feature type="signal peptide" evidence="1">
    <location>
        <begin position="1"/>
        <end position="29"/>
    </location>
</feature>
<dbReference type="Proteomes" id="UP000431901">
    <property type="component" value="Unassembled WGS sequence"/>
</dbReference>
<evidence type="ECO:0000313" key="3">
    <source>
        <dbReference type="Proteomes" id="UP000431901"/>
    </source>
</evidence>
<protein>
    <submittedName>
        <fullName evidence="2">Triacylglycerol lipase</fullName>
    </submittedName>
</protein>
<comment type="caution">
    <text evidence="2">The sequence shown here is derived from an EMBL/GenBank/DDBJ whole genome shotgun (WGS) entry which is preliminary data.</text>
</comment>
<evidence type="ECO:0000256" key="1">
    <source>
        <dbReference type="SAM" id="SignalP"/>
    </source>
</evidence>
<dbReference type="RefSeq" id="WP_161102558.1">
    <property type="nucleotide sequence ID" value="NZ_JBHLYI010000013.1"/>
</dbReference>
<dbReference type="PANTHER" id="PTHR34853:SF1">
    <property type="entry name" value="LIPASE 5"/>
    <property type="match status" value="1"/>
</dbReference>
<dbReference type="Gene3D" id="3.40.50.1820">
    <property type="entry name" value="alpha/beta hydrolase"/>
    <property type="match status" value="1"/>
</dbReference>
<proteinExistence type="predicted"/>
<gene>
    <name evidence="2" type="ORF">GQ466_09705</name>
</gene>
<dbReference type="GO" id="GO:0016042">
    <property type="term" value="P:lipid catabolic process"/>
    <property type="evidence" value="ECO:0007669"/>
    <property type="project" value="InterPro"/>
</dbReference>
<dbReference type="PIRSF" id="PIRSF029171">
    <property type="entry name" value="Esterase_LipA"/>
    <property type="match status" value="1"/>
</dbReference>
<dbReference type="SUPFAM" id="SSF53474">
    <property type="entry name" value="alpha/beta-Hydrolases"/>
    <property type="match status" value="1"/>
</dbReference>
<accession>A0A6I4W4G1</accession>
<name>A0A6I4W4G1_9ACTN</name>
<dbReference type="PANTHER" id="PTHR34853">
    <property type="match status" value="1"/>
</dbReference>
<organism evidence="2 3">
    <name type="scientific">Actinomadura rayongensis</name>
    <dbReference type="NCBI Taxonomy" id="1429076"/>
    <lineage>
        <taxon>Bacteria</taxon>
        <taxon>Bacillati</taxon>
        <taxon>Actinomycetota</taxon>
        <taxon>Actinomycetes</taxon>
        <taxon>Streptosporangiales</taxon>
        <taxon>Thermomonosporaceae</taxon>
        <taxon>Actinomadura</taxon>
    </lineage>
</organism>
<dbReference type="GO" id="GO:0004806">
    <property type="term" value="F:triacylglycerol lipase activity"/>
    <property type="evidence" value="ECO:0007669"/>
    <property type="project" value="InterPro"/>
</dbReference>
<dbReference type="AlphaFoldDB" id="A0A6I4W4G1"/>